<gene>
    <name evidence="1" type="ORF">SAMN05444483_11069</name>
</gene>
<dbReference type="EMBL" id="FQVT01000010">
    <property type="protein sequence ID" value="SHG38198.1"/>
    <property type="molecule type" value="Genomic_DNA"/>
</dbReference>
<protein>
    <submittedName>
        <fullName evidence="1">Protein involved in gliding motility GldB</fullName>
    </submittedName>
</protein>
<dbReference type="Proteomes" id="UP000183945">
    <property type="component" value="Unassembled WGS sequence"/>
</dbReference>
<reference evidence="2" key="1">
    <citation type="submission" date="2016-11" db="EMBL/GenBank/DDBJ databases">
        <authorList>
            <person name="Varghese N."/>
            <person name="Submissions S."/>
        </authorList>
    </citation>
    <scope>NUCLEOTIDE SEQUENCE [LARGE SCALE GENOMIC DNA]</scope>
    <source>
        <strain evidence="2">DSM 24579</strain>
    </source>
</reference>
<sequence length="312" mass="37057">MLAVCTLWSCNEEAKIEKEIAAIPMDFQLVRFDKKFAAATPQNLAKLQEEYPFMFPAQFPDSLWVKKLNDTIQQELETEVQKAFPTFENEKTGLKKLFQHIKYYFPAFEAPRVITVTSEVDYKNKVILSEDYLFLSLDTYLGKEHRFYIGIQEFLKKNFRKEQLLPDVANAYAEKYTPRAQSRTFLSRMIYFGKLLFLKDKFIPEVDDREKIGYTKDELDWVKNNEAQIWRYFVENETLFDTDNKLNSRFLYPGPFSKFRLELDAESPARVGQYIGWQIVRKYMEEREISLQQLLKTDAETIFNNANYKPKK</sequence>
<dbReference type="AlphaFoldDB" id="A0A1M5JCB5"/>
<dbReference type="InterPro" id="IPR019853">
    <property type="entry name" value="GldB-like"/>
</dbReference>
<accession>A0A1M5JCB5</accession>
<evidence type="ECO:0000313" key="1">
    <source>
        <dbReference type="EMBL" id="SHG38198.1"/>
    </source>
</evidence>
<dbReference type="NCBIfam" id="TIGR03514">
    <property type="entry name" value="GldB_lipo"/>
    <property type="match status" value="1"/>
</dbReference>
<dbReference type="STRING" id="1073325.SAMN05444483_11069"/>
<name>A0A1M5JCB5_SALEC</name>
<keyword evidence="2" id="KW-1185">Reference proteome</keyword>
<proteinExistence type="predicted"/>
<dbReference type="Pfam" id="PF25594">
    <property type="entry name" value="GldB_lipo"/>
    <property type="match status" value="1"/>
</dbReference>
<organism evidence="1 2">
    <name type="scientific">Salegentibacter echinorum</name>
    <dbReference type="NCBI Taxonomy" id="1073325"/>
    <lineage>
        <taxon>Bacteria</taxon>
        <taxon>Pseudomonadati</taxon>
        <taxon>Bacteroidota</taxon>
        <taxon>Flavobacteriia</taxon>
        <taxon>Flavobacteriales</taxon>
        <taxon>Flavobacteriaceae</taxon>
        <taxon>Salegentibacter</taxon>
    </lineage>
</organism>
<evidence type="ECO:0000313" key="2">
    <source>
        <dbReference type="Proteomes" id="UP000183945"/>
    </source>
</evidence>